<evidence type="ECO:0000313" key="2">
    <source>
        <dbReference type="Proteomes" id="UP001589710"/>
    </source>
</evidence>
<dbReference type="EMBL" id="JBHMCG010000051">
    <property type="protein sequence ID" value="MFB9572731.1"/>
    <property type="molecule type" value="Genomic_DNA"/>
</dbReference>
<gene>
    <name evidence="1" type="ORF">ACFFTL_10445</name>
</gene>
<organism evidence="1 2">
    <name type="scientific">Streptomyces yanii</name>
    <dbReference type="NCBI Taxonomy" id="78510"/>
    <lineage>
        <taxon>Bacteria</taxon>
        <taxon>Bacillati</taxon>
        <taxon>Actinomycetota</taxon>
        <taxon>Actinomycetes</taxon>
        <taxon>Kitasatosporales</taxon>
        <taxon>Streptomycetaceae</taxon>
        <taxon>Streptomyces</taxon>
    </lineage>
</organism>
<sequence length="100" mass="10488">MPPATEPTEPAHTVIDAGGEPWPRILGLLERCLGQLPDAGVVEVHSANPDVRVGVHAWCGSGTGELLDETVTGEQACYRIRLWPPPSSAAPSSLPNPEAS</sequence>
<proteinExistence type="predicted"/>
<evidence type="ECO:0000313" key="1">
    <source>
        <dbReference type="EMBL" id="MFB9572731.1"/>
    </source>
</evidence>
<accession>A0ABV5R6M0</accession>
<comment type="caution">
    <text evidence="1">The sequence shown here is derived from an EMBL/GenBank/DDBJ whole genome shotgun (WGS) entry which is preliminary data.</text>
</comment>
<name>A0ABV5R6M0_9ACTN</name>
<dbReference type="RefSeq" id="WP_345509526.1">
    <property type="nucleotide sequence ID" value="NZ_BAAAXD010000003.1"/>
</dbReference>
<dbReference type="Proteomes" id="UP001589710">
    <property type="component" value="Unassembled WGS sequence"/>
</dbReference>
<reference evidence="1 2" key="1">
    <citation type="submission" date="2024-09" db="EMBL/GenBank/DDBJ databases">
        <authorList>
            <person name="Sun Q."/>
            <person name="Mori K."/>
        </authorList>
    </citation>
    <scope>NUCLEOTIDE SEQUENCE [LARGE SCALE GENOMIC DNA]</scope>
    <source>
        <strain evidence="1 2">JCM 3331</strain>
    </source>
</reference>
<keyword evidence="2" id="KW-1185">Reference proteome</keyword>
<protein>
    <submittedName>
        <fullName evidence="1">Uncharacterized protein</fullName>
    </submittedName>
</protein>